<gene>
    <name evidence="2" type="primary">SSCI18490.1</name>
</gene>
<protein>
    <submittedName>
        <fullName evidence="2">Uncharacterized protein</fullName>
    </submittedName>
</protein>
<dbReference type="AlphaFoldDB" id="A0A0F7S6A1"/>
<proteinExistence type="predicted"/>
<organism evidence="2 3">
    <name type="scientific">Sporisorium scitamineum</name>
    <dbReference type="NCBI Taxonomy" id="49012"/>
    <lineage>
        <taxon>Eukaryota</taxon>
        <taxon>Fungi</taxon>
        <taxon>Dikarya</taxon>
        <taxon>Basidiomycota</taxon>
        <taxon>Ustilaginomycotina</taxon>
        <taxon>Ustilaginomycetes</taxon>
        <taxon>Ustilaginales</taxon>
        <taxon>Ustilaginaceae</taxon>
        <taxon>Sporisorium</taxon>
    </lineage>
</organism>
<accession>A0A0F7S6A1</accession>
<evidence type="ECO:0000313" key="3">
    <source>
        <dbReference type="Proteomes" id="UP000242770"/>
    </source>
</evidence>
<sequence length="41" mass="4426">MSQFHQKRGSYSSDPGGAEARQRAAPSRHETGNLKATAPKN</sequence>
<dbReference type="Proteomes" id="UP000242770">
    <property type="component" value="Unassembled WGS sequence"/>
</dbReference>
<feature type="region of interest" description="Disordered" evidence="1">
    <location>
        <begin position="1"/>
        <end position="41"/>
    </location>
</feature>
<name>A0A0F7S6A1_9BASI</name>
<reference evidence="3" key="1">
    <citation type="submission" date="2014-06" db="EMBL/GenBank/DDBJ databases">
        <authorList>
            <person name="Berkman P.J."/>
        </authorList>
    </citation>
    <scope>NUCLEOTIDE SEQUENCE [LARGE SCALE GENOMIC DNA]</scope>
</reference>
<evidence type="ECO:0000256" key="1">
    <source>
        <dbReference type="SAM" id="MobiDB-lite"/>
    </source>
</evidence>
<keyword evidence="3" id="KW-1185">Reference proteome</keyword>
<evidence type="ECO:0000313" key="2">
    <source>
        <dbReference type="EMBL" id="CDW96854.1"/>
    </source>
</evidence>
<dbReference type="EMBL" id="CCFA01000974">
    <property type="protein sequence ID" value="CDW96854.1"/>
    <property type="molecule type" value="Genomic_DNA"/>
</dbReference>